<dbReference type="Gene3D" id="3.30.2460.20">
    <property type="match status" value="1"/>
</dbReference>
<evidence type="ECO:0000256" key="9">
    <source>
        <dbReference type="ARBA" id="ARBA00023288"/>
    </source>
</evidence>
<accession>A0A665V7C3</accession>
<comment type="function">
    <text evidence="10">Ligand for members of the frizzled family of seven transmembrane receptors.</text>
</comment>
<dbReference type="FunFam" id="3.30.2460.20:FF:000001">
    <property type="entry name" value="Wnt homolog"/>
    <property type="match status" value="1"/>
</dbReference>
<comment type="subcellular location">
    <subcellularLocation>
        <location evidence="1 10">Secreted</location>
        <location evidence="1 10">Extracellular space</location>
        <location evidence="1 10">Extracellular matrix</location>
    </subcellularLocation>
</comment>
<evidence type="ECO:0000256" key="5">
    <source>
        <dbReference type="ARBA" id="ARBA00022530"/>
    </source>
</evidence>
<evidence type="ECO:0000256" key="8">
    <source>
        <dbReference type="ARBA" id="ARBA00023180"/>
    </source>
</evidence>
<dbReference type="InterPro" id="IPR009143">
    <property type="entry name" value="Wnt6"/>
</dbReference>
<sequence length="294" mass="33078">FGLWLLMSAATLVVKFRILSCDSEIVVSPNRLAGKQAELCQTQPEIVSEVAKGARLGVRECQYQFRYRRWNCTTPLVSLVSFVSDIRETAFVYAITAAGVTHAVTQACSMGDLLQCGCEATRNRWEWGGCGDDVEFGYEKSKQFMDAKRRRGKSDIRTLIDLHNNEAGRLAVKLYMRTECKCHGLSGSCTLRTCWKKMPHFREVGDRLLERFNGASKVMGGNDGKTLIPGSLGTRGRMCNSTAMDISGCDLLCCERGYREETVVFEENCLCRFHWCCVVQCKKCLVRKELSLCH</sequence>
<dbReference type="GO" id="GO:0005125">
    <property type="term" value="F:cytokine activity"/>
    <property type="evidence" value="ECO:0007669"/>
    <property type="project" value="TreeGrafter"/>
</dbReference>
<dbReference type="InterPro" id="IPR018161">
    <property type="entry name" value="Wnt_CS"/>
</dbReference>
<evidence type="ECO:0000256" key="10">
    <source>
        <dbReference type="RuleBase" id="RU003500"/>
    </source>
</evidence>
<dbReference type="PANTHER" id="PTHR12027:SF72">
    <property type="entry name" value="PROTEIN WNT-6"/>
    <property type="match status" value="1"/>
</dbReference>
<proteinExistence type="inferred from homology"/>
<keyword evidence="8" id="KW-0325">Glycoprotein</keyword>
<keyword evidence="4" id="KW-0964">Secreted</keyword>
<organism evidence="12 13">
    <name type="scientific">Echeneis naucrates</name>
    <name type="common">Live sharksucker</name>
    <dbReference type="NCBI Taxonomy" id="173247"/>
    <lineage>
        <taxon>Eukaryota</taxon>
        <taxon>Metazoa</taxon>
        <taxon>Chordata</taxon>
        <taxon>Craniata</taxon>
        <taxon>Vertebrata</taxon>
        <taxon>Euteleostomi</taxon>
        <taxon>Actinopterygii</taxon>
        <taxon>Neopterygii</taxon>
        <taxon>Teleostei</taxon>
        <taxon>Neoteleostei</taxon>
        <taxon>Acanthomorphata</taxon>
        <taxon>Carangaria</taxon>
        <taxon>Carangiformes</taxon>
        <taxon>Echeneidae</taxon>
        <taxon>Echeneis</taxon>
    </lineage>
</organism>
<keyword evidence="13" id="KW-1185">Reference proteome</keyword>
<dbReference type="AlphaFoldDB" id="A0A665V7C3"/>
<dbReference type="SMART" id="SM00097">
    <property type="entry name" value="WNT1"/>
    <property type="match status" value="1"/>
</dbReference>
<dbReference type="Proteomes" id="UP000472264">
    <property type="component" value="Chromosome 21"/>
</dbReference>
<evidence type="ECO:0000256" key="4">
    <source>
        <dbReference type="ARBA" id="ARBA00022525"/>
    </source>
</evidence>
<reference evidence="12" key="3">
    <citation type="submission" date="2025-09" db="UniProtKB">
        <authorList>
            <consortium name="Ensembl"/>
        </authorList>
    </citation>
    <scope>IDENTIFICATION</scope>
</reference>
<feature type="chain" id="PRO_5025451845" description="Protein Wnt" evidence="11">
    <location>
        <begin position="22"/>
        <end position="294"/>
    </location>
</feature>
<gene>
    <name evidence="12" type="primary">wnt6b</name>
</gene>
<evidence type="ECO:0000256" key="6">
    <source>
        <dbReference type="ARBA" id="ARBA00022687"/>
    </source>
</evidence>
<dbReference type="PROSITE" id="PS00246">
    <property type="entry name" value="WNT1"/>
    <property type="match status" value="1"/>
</dbReference>
<keyword evidence="7" id="KW-1015">Disulfide bond</keyword>
<dbReference type="GO" id="GO:0030182">
    <property type="term" value="P:neuron differentiation"/>
    <property type="evidence" value="ECO:0007669"/>
    <property type="project" value="TreeGrafter"/>
</dbReference>
<reference evidence="12" key="1">
    <citation type="submission" date="2021-04" db="EMBL/GenBank/DDBJ databases">
        <authorList>
            <consortium name="Wellcome Sanger Institute Data Sharing"/>
        </authorList>
    </citation>
    <scope>NUCLEOTIDE SEQUENCE [LARGE SCALE GENOMIC DNA]</scope>
</reference>
<feature type="signal peptide" evidence="11">
    <location>
        <begin position="1"/>
        <end position="21"/>
    </location>
</feature>
<dbReference type="GO" id="GO:0060070">
    <property type="term" value="P:canonical Wnt signaling pathway"/>
    <property type="evidence" value="ECO:0007669"/>
    <property type="project" value="TreeGrafter"/>
</dbReference>
<keyword evidence="6 10" id="KW-0879">Wnt signaling pathway</keyword>
<keyword evidence="9" id="KW-0449">Lipoprotein</keyword>
<evidence type="ECO:0000256" key="7">
    <source>
        <dbReference type="ARBA" id="ARBA00023157"/>
    </source>
</evidence>
<dbReference type="PRINTS" id="PR01349">
    <property type="entry name" value="WNTPROTEIN"/>
</dbReference>
<evidence type="ECO:0000256" key="2">
    <source>
        <dbReference type="ARBA" id="ARBA00005683"/>
    </source>
</evidence>
<reference evidence="12" key="2">
    <citation type="submission" date="2025-08" db="UniProtKB">
        <authorList>
            <consortium name="Ensembl"/>
        </authorList>
    </citation>
    <scope>IDENTIFICATION</scope>
</reference>
<protein>
    <recommendedName>
        <fullName evidence="10">Protein Wnt</fullName>
    </recommendedName>
</protein>
<comment type="similarity">
    <text evidence="2 10">Belongs to the Wnt family.</text>
</comment>
<keyword evidence="11" id="KW-0732">Signal</keyword>
<name>A0A665V7C3_ECHNA</name>
<evidence type="ECO:0000313" key="13">
    <source>
        <dbReference type="Proteomes" id="UP000472264"/>
    </source>
</evidence>
<dbReference type="InterPro" id="IPR043158">
    <property type="entry name" value="Wnt_C"/>
</dbReference>
<dbReference type="CDD" id="cd19338">
    <property type="entry name" value="Wnt_Wnt6"/>
    <property type="match status" value="1"/>
</dbReference>
<dbReference type="PANTHER" id="PTHR12027">
    <property type="entry name" value="WNT RELATED"/>
    <property type="match status" value="1"/>
</dbReference>
<evidence type="ECO:0000256" key="11">
    <source>
        <dbReference type="SAM" id="SignalP"/>
    </source>
</evidence>
<evidence type="ECO:0000313" key="12">
    <source>
        <dbReference type="Ensembl" id="ENSENLP00000027147.1"/>
    </source>
</evidence>
<dbReference type="Ensembl" id="ENSENLT00000027978.1">
    <property type="protein sequence ID" value="ENSENLP00000027147.1"/>
    <property type="gene ID" value="ENSENLG00000012190.1"/>
</dbReference>
<dbReference type="GO" id="GO:0045165">
    <property type="term" value="P:cell fate commitment"/>
    <property type="evidence" value="ECO:0007669"/>
    <property type="project" value="TreeGrafter"/>
</dbReference>
<dbReference type="Pfam" id="PF00110">
    <property type="entry name" value="wnt"/>
    <property type="match status" value="2"/>
</dbReference>
<keyword evidence="3 10" id="KW-0217">Developmental protein</keyword>
<dbReference type="GO" id="GO:0048513">
    <property type="term" value="P:animal organ development"/>
    <property type="evidence" value="ECO:0007669"/>
    <property type="project" value="UniProtKB-ARBA"/>
</dbReference>
<evidence type="ECO:0000256" key="1">
    <source>
        <dbReference type="ARBA" id="ARBA00004498"/>
    </source>
</evidence>
<evidence type="ECO:0000256" key="3">
    <source>
        <dbReference type="ARBA" id="ARBA00022473"/>
    </source>
</evidence>
<dbReference type="GO" id="GO:0005109">
    <property type="term" value="F:frizzled binding"/>
    <property type="evidence" value="ECO:0007669"/>
    <property type="project" value="TreeGrafter"/>
</dbReference>
<keyword evidence="5" id="KW-0272">Extracellular matrix</keyword>
<dbReference type="GO" id="GO:0005615">
    <property type="term" value="C:extracellular space"/>
    <property type="evidence" value="ECO:0007669"/>
    <property type="project" value="TreeGrafter"/>
</dbReference>
<dbReference type="InterPro" id="IPR005817">
    <property type="entry name" value="Wnt"/>
</dbReference>